<dbReference type="PANTHER" id="PTHR20941">
    <property type="entry name" value="FOLATE SYNTHESIS PROTEINS"/>
    <property type="match status" value="1"/>
</dbReference>
<keyword evidence="14" id="KW-0289">Folate biosynthesis</keyword>
<dbReference type="Gene3D" id="3.30.1130.10">
    <property type="match status" value="2"/>
</dbReference>
<dbReference type="SUPFAM" id="SSF57756">
    <property type="entry name" value="Retrovirus zinc finger-like domains"/>
    <property type="match status" value="3"/>
</dbReference>
<dbReference type="Proteomes" id="UP000825434">
    <property type="component" value="Chromosome 3"/>
</dbReference>
<name>A0ABX8IA86_9ASCO</name>
<dbReference type="Gene3D" id="4.10.60.10">
    <property type="entry name" value="Zinc finger, CCHC-type"/>
    <property type="match status" value="4"/>
</dbReference>
<feature type="domain" description="CCHC-type" evidence="17">
    <location>
        <begin position="821"/>
        <end position="837"/>
    </location>
</feature>
<dbReference type="NCBIfam" id="TIGR00526">
    <property type="entry name" value="folB_dom"/>
    <property type="match status" value="1"/>
</dbReference>
<dbReference type="Gene3D" id="3.30.70.560">
    <property type="entry name" value="7,8-Dihydro-6-hydroxymethylpterin-pyrophosphokinase HPPK"/>
    <property type="match status" value="1"/>
</dbReference>
<keyword evidence="11" id="KW-0418">Kinase</keyword>
<evidence type="ECO:0000313" key="20">
    <source>
        <dbReference type="Proteomes" id="UP000825434"/>
    </source>
</evidence>
<keyword evidence="13" id="KW-0460">Magnesium</keyword>
<feature type="domain" description="CCHC-type" evidence="17">
    <location>
        <begin position="800"/>
        <end position="815"/>
    </location>
</feature>
<comment type="catalytic activity">
    <reaction evidence="1">
        <text>(7,8-dihydropterin-6-yl)methyl diphosphate + 4-aminobenzoate = 7,8-dihydropteroate + diphosphate</text>
        <dbReference type="Rhea" id="RHEA:19949"/>
        <dbReference type="ChEBI" id="CHEBI:17836"/>
        <dbReference type="ChEBI" id="CHEBI:17839"/>
        <dbReference type="ChEBI" id="CHEBI:33019"/>
        <dbReference type="ChEBI" id="CHEBI:72950"/>
        <dbReference type="EC" id="2.5.1.15"/>
    </reaction>
</comment>
<evidence type="ECO:0000256" key="7">
    <source>
        <dbReference type="ARBA" id="ARBA00009951"/>
    </source>
</evidence>
<evidence type="ECO:0000256" key="3">
    <source>
        <dbReference type="ARBA" id="ARBA00001946"/>
    </source>
</evidence>
<dbReference type="NCBIfam" id="TIGR01496">
    <property type="entry name" value="DHPS"/>
    <property type="match status" value="1"/>
</dbReference>
<sequence>MDKVYVSGLQAQAIVGVDHWKRPVPHPVSVDAVFSTDFVKASERDNLTFSLNYAVISEKLLKYADLHRQRNFGSLGGLGRALYGSLHEERSKCSGIEVSVSAPKLDIRAPVSFVTDGSREVYKIHGLRALTLIGVFTFERENRQFVDLDIEMEANGDLHVPAVSASVYEYLEQANFKTVEALVKRTSQWICQQFNVETVHVRVTKPNAIVYTDGVGVSTQCERADFANEEPISFALASKTGFDLPVEEKPISPRQTAYIAFGSNEGNQLENIKDALDLLSRQPGIHVQSTSSLYVSKPMYHTDQADFYNGVVRVVCENMAPHDLLKTLKKIEYEHLQRRKEFDNGPRTIDLDIVFFGDSTINTPDLVVPHKSMLERTFVLQPLCELVPPDFIHPVTAEPVHDHLRRLLATVPDPSVQESSELLSVVPGSGKRHLTFSHNSKKPTLIMGIFNATPDSFSDGGKHFELSKQDIVEAALKQKAEGATIIDIGGVSTRPGSSEPSVEEELTRVVPVVEAIRAAPELDDIFVSVDTYRAAVAEAVLQAGADIINDISMGTLDPDLFSVIAKYGCAYVMSHTRGTPKTMSKLTEYGPSDDSLVEYQIDSHHGIQAPAAEPVVNGVCRELAAQLIVAMDHGVKKWQVIIDPGIGFAKNISQNLTLLRRAKTLKQYAQNDLNSGVYTSFHGLALLVGTSRKGFLGTISGKEASDRMIPTAATVVACVQQNTDIVRVHDVADIQQAVKTADAFNQQPLEMFPRACYKCGETGHIADDCQQQERLCYNCRQPGHESGACPEPKTTASKQCYSCGDVGHVQGDCPNAAQGSKCYTCSEFGHISRECPKAESAPAPRRSGRYQGKATTCYKCGGPNHFAKDCQAGSVKCYSCGKTGHISKDCNLATDKFAKACYQCGQTGHISKDCVSVN</sequence>
<dbReference type="PANTHER" id="PTHR20941:SF1">
    <property type="entry name" value="FOLIC ACID SYNTHESIS PROTEIN FOL1"/>
    <property type="match status" value="1"/>
</dbReference>
<dbReference type="InterPro" id="IPR000489">
    <property type="entry name" value="Pterin-binding_dom"/>
</dbReference>
<feature type="domain" description="CCHC-type" evidence="17">
    <location>
        <begin position="776"/>
        <end position="791"/>
    </location>
</feature>
<evidence type="ECO:0000256" key="2">
    <source>
        <dbReference type="ARBA" id="ARBA00000198"/>
    </source>
</evidence>
<dbReference type="PROSITE" id="PS00794">
    <property type="entry name" value="HPPK"/>
    <property type="match status" value="1"/>
</dbReference>
<dbReference type="SUPFAM" id="SSF51717">
    <property type="entry name" value="Dihydropteroate synthetase-like"/>
    <property type="match status" value="1"/>
</dbReference>
<dbReference type="CDD" id="cd00483">
    <property type="entry name" value="HPPK"/>
    <property type="match status" value="1"/>
</dbReference>
<dbReference type="InterPro" id="IPR011005">
    <property type="entry name" value="Dihydropteroate_synth-like_sf"/>
</dbReference>
<comment type="similarity">
    <text evidence="6">In the N-terminal section; belongs to the DHNA family.</text>
</comment>
<keyword evidence="20" id="KW-1185">Reference proteome</keyword>
<evidence type="ECO:0000256" key="9">
    <source>
        <dbReference type="ARBA" id="ARBA00022723"/>
    </source>
</evidence>
<evidence type="ECO:0000259" key="18">
    <source>
        <dbReference type="PROSITE" id="PS50972"/>
    </source>
</evidence>
<dbReference type="InterPro" id="IPR025836">
    <property type="entry name" value="Zn_knuckle_CX2CX4HX4C"/>
</dbReference>
<evidence type="ECO:0000256" key="6">
    <source>
        <dbReference type="ARBA" id="ARBA00009640"/>
    </source>
</evidence>
<evidence type="ECO:0000256" key="4">
    <source>
        <dbReference type="ARBA" id="ARBA00004763"/>
    </source>
</evidence>
<dbReference type="InterPro" id="IPR001878">
    <property type="entry name" value="Znf_CCHC"/>
</dbReference>
<dbReference type="Pfam" id="PF01288">
    <property type="entry name" value="HPPK"/>
    <property type="match status" value="1"/>
</dbReference>
<dbReference type="InterPro" id="IPR036875">
    <property type="entry name" value="Znf_CCHC_sf"/>
</dbReference>
<accession>A0ABX8IA86</accession>
<evidence type="ECO:0000256" key="14">
    <source>
        <dbReference type="ARBA" id="ARBA00022909"/>
    </source>
</evidence>
<dbReference type="Pfam" id="PF00098">
    <property type="entry name" value="zf-CCHC"/>
    <property type="match status" value="6"/>
</dbReference>
<evidence type="ECO:0008006" key="21">
    <source>
        <dbReference type="Google" id="ProtNLM"/>
    </source>
</evidence>
<organism evidence="19 20">
    <name type="scientific">Candidozyma haemuli</name>
    <dbReference type="NCBI Taxonomy" id="45357"/>
    <lineage>
        <taxon>Eukaryota</taxon>
        <taxon>Fungi</taxon>
        <taxon>Dikarya</taxon>
        <taxon>Ascomycota</taxon>
        <taxon>Saccharomycotina</taxon>
        <taxon>Pichiomycetes</taxon>
        <taxon>Metschnikowiaceae</taxon>
        <taxon>Candidozyma</taxon>
    </lineage>
</organism>
<keyword evidence="8" id="KW-0808">Transferase</keyword>
<gene>
    <name evidence="19" type="ORF">CA3LBN_003081</name>
</gene>
<keyword evidence="9" id="KW-0479">Metal-binding</keyword>
<keyword evidence="16" id="KW-0863">Zinc-finger</keyword>
<evidence type="ECO:0000256" key="11">
    <source>
        <dbReference type="ARBA" id="ARBA00022777"/>
    </source>
</evidence>
<dbReference type="NCBIfam" id="TIGR01498">
    <property type="entry name" value="folK"/>
    <property type="match status" value="1"/>
</dbReference>
<dbReference type="InterPro" id="IPR045031">
    <property type="entry name" value="DHP_synth-like"/>
</dbReference>
<evidence type="ECO:0000256" key="15">
    <source>
        <dbReference type="ARBA" id="ARBA00023268"/>
    </source>
</evidence>
<evidence type="ECO:0000256" key="5">
    <source>
        <dbReference type="ARBA" id="ARBA00005051"/>
    </source>
</evidence>
<feature type="domain" description="CCHC-type" evidence="17">
    <location>
        <begin position="901"/>
        <end position="914"/>
    </location>
</feature>
<dbReference type="SUPFAM" id="SSF55083">
    <property type="entry name" value="6-hydroxymethyl-7,8-dihydropterin pyrophosphokinase, HPPK"/>
    <property type="match status" value="1"/>
</dbReference>
<reference evidence="19 20" key="1">
    <citation type="submission" date="2021-06" db="EMBL/GenBank/DDBJ databases">
        <title>Candida outbreak in Lebanon.</title>
        <authorList>
            <person name="Finianos M."/>
        </authorList>
    </citation>
    <scope>NUCLEOTIDE SEQUENCE [LARGE SCALE GENOMIC DNA]</scope>
    <source>
        <strain evidence="19">CA3LBN</strain>
    </source>
</reference>
<keyword evidence="10" id="KW-0547">Nucleotide-binding</keyword>
<keyword evidence="16" id="KW-0862">Zinc</keyword>
<comment type="pathway">
    <text evidence="4">Cofactor biosynthesis; tetrahydrofolate biosynthesis; 7,8-dihydrofolate from 2-amino-4-hydroxy-6-hydroxymethyl-7,8-dihydropteridine diphosphate and 4-aminobenzoate: step 1/2.</text>
</comment>
<comment type="pathway">
    <text evidence="5">Cofactor biosynthesis; tetrahydrofolate biosynthesis; 2-amino-4-hydroxy-6-hydroxymethyl-7,8-dihydropteridine diphosphate from 7,8-dihydroneopterin triphosphate: step 4/4.</text>
</comment>
<proteinExistence type="inferred from homology"/>
<feature type="domain" description="CCHC-type" evidence="17">
    <location>
        <begin position="857"/>
        <end position="870"/>
    </location>
</feature>
<dbReference type="SMART" id="SM00343">
    <property type="entry name" value="ZnF_C2HC"/>
    <property type="match status" value="7"/>
</dbReference>
<evidence type="ECO:0000256" key="13">
    <source>
        <dbReference type="ARBA" id="ARBA00022842"/>
    </source>
</evidence>
<comment type="similarity">
    <text evidence="7">In the C-terminal section; belongs to the DHPS family.</text>
</comment>
<evidence type="ECO:0000256" key="8">
    <source>
        <dbReference type="ARBA" id="ARBA00022679"/>
    </source>
</evidence>
<dbReference type="InterPro" id="IPR043133">
    <property type="entry name" value="GTP-CH-I_C/QueF"/>
</dbReference>
<keyword evidence="12" id="KW-0067">ATP-binding</keyword>
<evidence type="ECO:0000256" key="12">
    <source>
        <dbReference type="ARBA" id="ARBA00022840"/>
    </source>
</evidence>
<dbReference type="PROSITE" id="PS00793">
    <property type="entry name" value="DHPS_2"/>
    <property type="match status" value="1"/>
</dbReference>
<dbReference type="PROSITE" id="PS50972">
    <property type="entry name" value="PTERIN_BINDING"/>
    <property type="match status" value="1"/>
</dbReference>
<dbReference type="SMART" id="SM00905">
    <property type="entry name" value="FolB"/>
    <property type="match status" value="2"/>
</dbReference>
<evidence type="ECO:0000313" key="19">
    <source>
        <dbReference type="EMBL" id="QWU88773.1"/>
    </source>
</evidence>
<evidence type="ECO:0000256" key="10">
    <source>
        <dbReference type="ARBA" id="ARBA00022741"/>
    </source>
</evidence>
<keyword evidence="15" id="KW-0511">Multifunctional enzyme</keyword>
<dbReference type="InterPro" id="IPR035907">
    <property type="entry name" value="Hppk_sf"/>
</dbReference>
<evidence type="ECO:0000256" key="1">
    <source>
        <dbReference type="ARBA" id="ARBA00000012"/>
    </source>
</evidence>
<comment type="catalytic activity">
    <reaction evidence="2">
        <text>6-hydroxymethyl-7,8-dihydropterin + ATP = (7,8-dihydropterin-6-yl)methyl diphosphate + AMP + H(+)</text>
        <dbReference type="Rhea" id="RHEA:11412"/>
        <dbReference type="ChEBI" id="CHEBI:15378"/>
        <dbReference type="ChEBI" id="CHEBI:30616"/>
        <dbReference type="ChEBI" id="CHEBI:44841"/>
        <dbReference type="ChEBI" id="CHEBI:72950"/>
        <dbReference type="ChEBI" id="CHEBI:456215"/>
        <dbReference type="EC" id="2.7.6.3"/>
    </reaction>
</comment>
<comment type="cofactor">
    <cofactor evidence="3">
        <name>Mg(2+)</name>
        <dbReference type="ChEBI" id="CHEBI:18420"/>
    </cofactor>
</comment>
<evidence type="ECO:0000259" key="17">
    <source>
        <dbReference type="PROSITE" id="PS50158"/>
    </source>
</evidence>
<dbReference type="Pfam" id="PF00809">
    <property type="entry name" value="Pterin_bind"/>
    <property type="match status" value="1"/>
</dbReference>
<dbReference type="InterPro" id="IPR000550">
    <property type="entry name" value="Hppk"/>
</dbReference>
<dbReference type="EMBL" id="CP076663">
    <property type="protein sequence ID" value="QWU88773.1"/>
    <property type="molecule type" value="Genomic_DNA"/>
</dbReference>
<dbReference type="InterPro" id="IPR006157">
    <property type="entry name" value="FolB_dom"/>
</dbReference>
<feature type="domain" description="CCHC-type" evidence="17">
    <location>
        <begin position="756"/>
        <end position="771"/>
    </location>
</feature>
<protein>
    <recommendedName>
        <fullName evidence="21">Dihydropteroate synthase</fullName>
    </recommendedName>
</protein>
<dbReference type="InterPro" id="IPR006390">
    <property type="entry name" value="DHP_synth_dom"/>
</dbReference>
<feature type="domain" description="Pterin-binding" evidence="18">
    <location>
        <begin position="444"/>
        <end position="739"/>
    </location>
</feature>
<evidence type="ECO:0000256" key="16">
    <source>
        <dbReference type="PROSITE-ProRule" id="PRU00047"/>
    </source>
</evidence>
<dbReference type="CDD" id="cd00739">
    <property type="entry name" value="DHPS"/>
    <property type="match status" value="1"/>
</dbReference>
<dbReference type="Pfam" id="PF14392">
    <property type="entry name" value="zf-CCHC_4"/>
    <property type="match status" value="1"/>
</dbReference>
<dbReference type="Pfam" id="PF02152">
    <property type="entry name" value="FolB"/>
    <property type="match status" value="2"/>
</dbReference>
<dbReference type="PROSITE" id="PS50158">
    <property type="entry name" value="ZF_CCHC"/>
    <property type="match status" value="7"/>
</dbReference>
<dbReference type="SUPFAM" id="SSF55620">
    <property type="entry name" value="Tetrahydrobiopterin biosynthesis enzymes-like"/>
    <property type="match status" value="2"/>
</dbReference>
<feature type="domain" description="CCHC-type" evidence="17">
    <location>
        <begin position="876"/>
        <end position="890"/>
    </location>
</feature>
<dbReference type="Gene3D" id="3.20.20.20">
    <property type="entry name" value="Dihydropteroate synthase-like"/>
    <property type="match status" value="1"/>
</dbReference>
<dbReference type="PROSITE" id="PS00792">
    <property type="entry name" value="DHPS_1"/>
    <property type="match status" value="1"/>
</dbReference>